<comment type="caution">
    <text evidence="1">The sequence shown here is derived from an EMBL/GenBank/DDBJ whole genome shotgun (WGS) entry which is preliminary data.</text>
</comment>
<proteinExistence type="predicted"/>
<protein>
    <submittedName>
        <fullName evidence="1">Uncharacterized protein</fullName>
    </submittedName>
</protein>
<sequence>MKKLQFLCSTHRQWLASNPRAAVNAWRDAYYRGIDLAEDEDYVEATRHAGAAFETAELVLSHPWRGPVRITHFTDTVTLLVRLLHQLKEPCLAADVLGSAISRLERLLTSSETDRQAALAGCSRMQLAADEMTTLGRPLPATGYLLAEGALQILH</sequence>
<organism evidence="1 2">
    <name type="scientific">Candidatus Marimicrobium litorale</name>
    <dbReference type="NCBI Taxonomy" id="2518991"/>
    <lineage>
        <taxon>Bacteria</taxon>
        <taxon>Pseudomonadati</taxon>
        <taxon>Pseudomonadota</taxon>
        <taxon>Gammaproteobacteria</taxon>
        <taxon>Cellvibrionales</taxon>
        <taxon>Halieaceae</taxon>
        <taxon>Marimicrobium</taxon>
    </lineage>
</organism>
<evidence type="ECO:0000313" key="1">
    <source>
        <dbReference type="EMBL" id="MCX2977742.1"/>
    </source>
</evidence>
<gene>
    <name evidence="1" type="ORF">EYC82_10300</name>
</gene>
<dbReference type="Proteomes" id="UP001143304">
    <property type="component" value="Unassembled WGS sequence"/>
</dbReference>
<name>A0ABT3T635_9GAMM</name>
<dbReference type="EMBL" id="SHNO01000001">
    <property type="protein sequence ID" value="MCX2977742.1"/>
    <property type="molecule type" value="Genomic_DNA"/>
</dbReference>
<dbReference type="RefSeq" id="WP_279249449.1">
    <property type="nucleotide sequence ID" value="NZ_SHNO01000001.1"/>
</dbReference>
<accession>A0ABT3T635</accession>
<evidence type="ECO:0000313" key="2">
    <source>
        <dbReference type="Proteomes" id="UP001143304"/>
    </source>
</evidence>
<keyword evidence="2" id="KW-1185">Reference proteome</keyword>
<reference evidence="1" key="1">
    <citation type="submission" date="2019-02" db="EMBL/GenBank/DDBJ databases">
        <authorList>
            <person name="Li S.-H."/>
        </authorList>
    </citation>
    <scope>NUCLEOTIDE SEQUENCE</scope>
    <source>
        <strain evidence="1">IMCC11814</strain>
    </source>
</reference>